<accession>A0ABT3FXB3</accession>
<dbReference type="Pfam" id="PF02826">
    <property type="entry name" value="2-Hacid_dh_C"/>
    <property type="match status" value="1"/>
</dbReference>
<proteinExistence type="predicted"/>
<dbReference type="Proteomes" id="UP001165653">
    <property type="component" value="Unassembled WGS sequence"/>
</dbReference>
<keyword evidence="1" id="KW-0560">Oxidoreductase</keyword>
<evidence type="ECO:0000313" key="5">
    <source>
        <dbReference type="Proteomes" id="UP001165653"/>
    </source>
</evidence>
<reference evidence="4" key="1">
    <citation type="submission" date="2022-10" db="EMBL/GenBank/DDBJ databases">
        <title>Luteolibacter sp. GHJ8, whole genome shotgun sequencing project.</title>
        <authorList>
            <person name="Zhao G."/>
            <person name="Shen L."/>
        </authorList>
    </citation>
    <scope>NUCLEOTIDE SEQUENCE</scope>
    <source>
        <strain evidence="4">GHJ8</strain>
    </source>
</reference>
<dbReference type="CDD" id="cd05300">
    <property type="entry name" value="2-Hacid_dh_1"/>
    <property type="match status" value="1"/>
</dbReference>
<evidence type="ECO:0000256" key="2">
    <source>
        <dbReference type="ARBA" id="ARBA00023027"/>
    </source>
</evidence>
<dbReference type="PANTHER" id="PTHR43333:SF1">
    <property type="entry name" value="D-ISOMER SPECIFIC 2-HYDROXYACID DEHYDROGENASE NAD-BINDING DOMAIN-CONTAINING PROTEIN"/>
    <property type="match status" value="1"/>
</dbReference>
<feature type="domain" description="D-isomer specific 2-hydroxyacid dehydrogenase NAD-binding" evidence="3">
    <location>
        <begin position="116"/>
        <end position="292"/>
    </location>
</feature>
<name>A0ABT3FXB3_9BACT</name>
<dbReference type="PANTHER" id="PTHR43333">
    <property type="entry name" value="2-HACID_DH_C DOMAIN-CONTAINING PROTEIN"/>
    <property type="match status" value="1"/>
</dbReference>
<gene>
    <name evidence="4" type="ORF">OJ996_01395</name>
</gene>
<dbReference type="EMBL" id="JAPDDR010000001">
    <property type="protein sequence ID" value="MCW1912207.1"/>
    <property type="molecule type" value="Genomic_DNA"/>
</dbReference>
<sequence length="324" mass="35375">MSTLKVFTDLQAAPELIDWLRQSIAPHELLLPAPTGASVLSDVPTDPLMQEADIVLGQPRTDAVLSSGKLKWLQVSTAGYTRYDTADFRAAVKERGIPVTNSSRVYDDACAEHVMAFMLANARQLPIGLATRCPNGVPEWNAIRANSRLLQGQSLLIVGYGAIAERLVELLAPFRMKITAMRRAPRGDEKVTIVTPAEVDAALVDADHVINILPDNPESRQWFNAARFSKMKQGVIFHNIGRGTTVNQEDLAAALASGQVGAAWLDVTDPEPLADDHILWTFPNCYITPHTAGGQGGESKVLIQHFLDNFALYQKGETLVNQVM</sequence>
<dbReference type="InterPro" id="IPR036291">
    <property type="entry name" value="NAD(P)-bd_dom_sf"/>
</dbReference>
<keyword evidence="5" id="KW-1185">Reference proteome</keyword>
<dbReference type="Gene3D" id="3.40.50.720">
    <property type="entry name" value="NAD(P)-binding Rossmann-like Domain"/>
    <property type="match status" value="2"/>
</dbReference>
<dbReference type="RefSeq" id="WP_264510396.1">
    <property type="nucleotide sequence ID" value="NZ_JAPDDR010000001.1"/>
</dbReference>
<dbReference type="SUPFAM" id="SSF51735">
    <property type="entry name" value="NAD(P)-binding Rossmann-fold domains"/>
    <property type="match status" value="1"/>
</dbReference>
<dbReference type="InterPro" id="IPR006140">
    <property type="entry name" value="D-isomer_DH_NAD-bd"/>
</dbReference>
<evidence type="ECO:0000313" key="4">
    <source>
        <dbReference type="EMBL" id="MCW1912207.1"/>
    </source>
</evidence>
<organism evidence="4 5">
    <name type="scientific">Luteolibacter rhizosphaerae</name>
    <dbReference type="NCBI Taxonomy" id="2989719"/>
    <lineage>
        <taxon>Bacteria</taxon>
        <taxon>Pseudomonadati</taxon>
        <taxon>Verrucomicrobiota</taxon>
        <taxon>Verrucomicrobiia</taxon>
        <taxon>Verrucomicrobiales</taxon>
        <taxon>Verrucomicrobiaceae</taxon>
        <taxon>Luteolibacter</taxon>
    </lineage>
</organism>
<protein>
    <submittedName>
        <fullName evidence="4">D-2-hydroxyacid dehydrogenase</fullName>
    </submittedName>
</protein>
<keyword evidence="2" id="KW-0520">NAD</keyword>
<evidence type="ECO:0000259" key="3">
    <source>
        <dbReference type="Pfam" id="PF02826"/>
    </source>
</evidence>
<evidence type="ECO:0000256" key="1">
    <source>
        <dbReference type="ARBA" id="ARBA00023002"/>
    </source>
</evidence>
<comment type="caution">
    <text evidence="4">The sequence shown here is derived from an EMBL/GenBank/DDBJ whole genome shotgun (WGS) entry which is preliminary data.</text>
</comment>
<dbReference type="SUPFAM" id="SSF52283">
    <property type="entry name" value="Formate/glycerate dehydrogenase catalytic domain-like"/>
    <property type="match status" value="1"/>
</dbReference>